<protein>
    <submittedName>
        <fullName evidence="3">Transposase</fullName>
    </submittedName>
</protein>
<dbReference type="Proteomes" id="UP000271098">
    <property type="component" value="Unassembled WGS sequence"/>
</dbReference>
<reference evidence="3" key="1">
    <citation type="submission" date="2016-06" db="UniProtKB">
        <authorList>
            <consortium name="WormBaseParasite"/>
        </authorList>
    </citation>
    <scope>IDENTIFICATION</scope>
</reference>
<name>A0A183DFF6_9BILA</name>
<dbReference type="EMBL" id="UYRT01019304">
    <property type="protein sequence ID" value="VDK58371.1"/>
    <property type="molecule type" value="Genomic_DNA"/>
</dbReference>
<sequence length="39" mass="4659">MDRYGAMQHSIRYYAGQQLLLIRVSRYPVHHSKDSILRV</sequence>
<dbReference type="AlphaFoldDB" id="A0A183DFF6"/>
<keyword evidence="2" id="KW-1185">Reference proteome</keyword>
<organism evidence="3">
    <name type="scientific">Gongylonema pulchrum</name>
    <dbReference type="NCBI Taxonomy" id="637853"/>
    <lineage>
        <taxon>Eukaryota</taxon>
        <taxon>Metazoa</taxon>
        <taxon>Ecdysozoa</taxon>
        <taxon>Nematoda</taxon>
        <taxon>Chromadorea</taxon>
        <taxon>Rhabditida</taxon>
        <taxon>Spirurina</taxon>
        <taxon>Spiruromorpha</taxon>
        <taxon>Spiruroidea</taxon>
        <taxon>Gongylonematidae</taxon>
        <taxon>Gongylonema</taxon>
    </lineage>
</organism>
<evidence type="ECO:0000313" key="3">
    <source>
        <dbReference type="WBParaSite" id="GPUH_0000745601-mRNA-1"/>
    </source>
</evidence>
<evidence type="ECO:0000313" key="1">
    <source>
        <dbReference type="EMBL" id="VDK58371.1"/>
    </source>
</evidence>
<accession>A0A183DFF6</accession>
<gene>
    <name evidence="1" type="ORF">GPUH_LOCUS7447</name>
</gene>
<reference evidence="1 2" key="2">
    <citation type="submission" date="2018-11" db="EMBL/GenBank/DDBJ databases">
        <authorList>
            <consortium name="Pathogen Informatics"/>
        </authorList>
    </citation>
    <scope>NUCLEOTIDE SEQUENCE [LARGE SCALE GENOMIC DNA]</scope>
</reference>
<evidence type="ECO:0000313" key="2">
    <source>
        <dbReference type="Proteomes" id="UP000271098"/>
    </source>
</evidence>
<proteinExistence type="predicted"/>
<dbReference type="WBParaSite" id="GPUH_0000745601-mRNA-1">
    <property type="protein sequence ID" value="GPUH_0000745601-mRNA-1"/>
    <property type="gene ID" value="GPUH_0000745601"/>
</dbReference>